<organism evidence="4 5">
    <name type="scientific">Aliterella atlantica CENA595</name>
    <dbReference type="NCBI Taxonomy" id="1618023"/>
    <lineage>
        <taxon>Bacteria</taxon>
        <taxon>Bacillati</taxon>
        <taxon>Cyanobacteriota</taxon>
        <taxon>Cyanophyceae</taxon>
        <taxon>Chroococcidiopsidales</taxon>
        <taxon>Aliterellaceae</taxon>
        <taxon>Aliterella</taxon>
    </lineage>
</organism>
<keyword evidence="1" id="KW-0808">Transferase</keyword>
<sequence length="220" mass="24894">MKFEYAPAADLADPLIKRLGRYPRVPDLTWDTLRFFGSWLAVTLLRLQYRLTVKGQIPQGDRIAIVANHQSHLDTVTLLAAIPAKIRHQIVVLAAADYFFGRINRALAASLLCQAVAFDRLSVMELRQWRSRLKAANSGWILFYPSGSRKSCQLQRGLLKLLIQEGWTIVPAHLAGTEEAWSVDAPLWKPFGHLEVTFGEPYTSNDLNLLVTQLKQELFL</sequence>
<dbReference type="Proteomes" id="UP000032452">
    <property type="component" value="Unassembled WGS sequence"/>
</dbReference>
<keyword evidence="2" id="KW-0012">Acyltransferase</keyword>
<evidence type="ECO:0000313" key="4">
    <source>
        <dbReference type="EMBL" id="KJH72655.1"/>
    </source>
</evidence>
<evidence type="ECO:0000313" key="5">
    <source>
        <dbReference type="Proteomes" id="UP000032452"/>
    </source>
</evidence>
<dbReference type="OrthoDB" id="9803035at2"/>
<reference evidence="4 5" key="1">
    <citation type="submission" date="2015-02" db="EMBL/GenBank/DDBJ databases">
        <title>Draft genome of a novel marine cyanobacterium (Chroococcales) isolated from South Atlantic Ocean.</title>
        <authorList>
            <person name="Rigonato J."/>
            <person name="Alvarenga D.O."/>
            <person name="Branco L.H."/>
            <person name="Varani A.M."/>
            <person name="Brandini F.P."/>
            <person name="Fiore M.F."/>
        </authorList>
    </citation>
    <scope>NUCLEOTIDE SEQUENCE [LARGE SCALE GENOMIC DNA]</scope>
    <source>
        <strain evidence="4 5">CENA595</strain>
    </source>
</reference>
<dbReference type="GO" id="GO:0003841">
    <property type="term" value="F:1-acylglycerol-3-phosphate O-acyltransferase activity"/>
    <property type="evidence" value="ECO:0007669"/>
    <property type="project" value="TreeGrafter"/>
</dbReference>
<keyword evidence="5" id="KW-1185">Reference proteome</keyword>
<dbReference type="PANTHER" id="PTHR10434:SF11">
    <property type="entry name" value="1-ACYL-SN-GLYCEROL-3-PHOSPHATE ACYLTRANSFERASE"/>
    <property type="match status" value="1"/>
</dbReference>
<proteinExistence type="predicted"/>
<dbReference type="Pfam" id="PF01553">
    <property type="entry name" value="Acyltransferase"/>
    <property type="match status" value="1"/>
</dbReference>
<protein>
    <recommendedName>
        <fullName evidence="3">Phospholipid/glycerol acyltransferase domain-containing protein</fullName>
    </recommendedName>
</protein>
<name>A0A0D8ZV84_9CYAN</name>
<dbReference type="PATRIC" id="fig|1618023.3.peg.2341"/>
<dbReference type="AlphaFoldDB" id="A0A0D8ZV84"/>
<dbReference type="SMART" id="SM00563">
    <property type="entry name" value="PlsC"/>
    <property type="match status" value="1"/>
</dbReference>
<dbReference type="InterPro" id="IPR002123">
    <property type="entry name" value="Plipid/glycerol_acylTrfase"/>
</dbReference>
<dbReference type="SUPFAM" id="SSF69593">
    <property type="entry name" value="Glycerol-3-phosphate (1)-acyltransferase"/>
    <property type="match status" value="1"/>
</dbReference>
<dbReference type="PANTHER" id="PTHR10434">
    <property type="entry name" value="1-ACYL-SN-GLYCEROL-3-PHOSPHATE ACYLTRANSFERASE"/>
    <property type="match status" value="1"/>
</dbReference>
<evidence type="ECO:0000256" key="1">
    <source>
        <dbReference type="ARBA" id="ARBA00022679"/>
    </source>
</evidence>
<dbReference type="EMBL" id="JYON01000004">
    <property type="protein sequence ID" value="KJH72655.1"/>
    <property type="molecule type" value="Genomic_DNA"/>
</dbReference>
<gene>
    <name evidence="4" type="ORF">UH38_05945</name>
</gene>
<dbReference type="GO" id="GO:0006654">
    <property type="term" value="P:phosphatidic acid biosynthetic process"/>
    <property type="evidence" value="ECO:0007669"/>
    <property type="project" value="TreeGrafter"/>
</dbReference>
<accession>A0A0D8ZV84</accession>
<feature type="domain" description="Phospholipid/glycerol acyltransferase" evidence="3">
    <location>
        <begin position="63"/>
        <end position="177"/>
    </location>
</feature>
<evidence type="ECO:0000256" key="2">
    <source>
        <dbReference type="ARBA" id="ARBA00023315"/>
    </source>
</evidence>
<evidence type="ECO:0000259" key="3">
    <source>
        <dbReference type="SMART" id="SM00563"/>
    </source>
</evidence>
<comment type="caution">
    <text evidence="4">The sequence shown here is derived from an EMBL/GenBank/DDBJ whole genome shotgun (WGS) entry which is preliminary data.</text>
</comment>
<dbReference type="CDD" id="cd07989">
    <property type="entry name" value="LPLAT_AGPAT-like"/>
    <property type="match status" value="1"/>
</dbReference>
<dbReference type="RefSeq" id="WP_045053715.1">
    <property type="nucleotide sequence ID" value="NZ_CAWMDP010000026.1"/>
</dbReference>
<dbReference type="STRING" id="1618023.UH38_05945"/>